<dbReference type="PANTHER" id="PTHR35010">
    <property type="entry name" value="BLL4672 PROTEIN-RELATED"/>
    <property type="match status" value="1"/>
</dbReference>
<dbReference type="PROSITE" id="PS50943">
    <property type="entry name" value="HTH_CROC1"/>
    <property type="match status" value="1"/>
</dbReference>
<dbReference type="Gene3D" id="3.30.450.180">
    <property type="match status" value="1"/>
</dbReference>
<dbReference type="SUPFAM" id="SSF47413">
    <property type="entry name" value="lambda repressor-like DNA-binding domains"/>
    <property type="match status" value="1"/>
</dbReference>
<dbReference type="RefSeq" id="WP_068751585.1">
    <property type="nucleotide sequence ID" value="NZ_LR214441.1"/>
</dbReference>
<dbReference type="InterPro" id="IPR010982">
    <property type="entry name" value="Lambda_DNA-bd_dom_sf"/>
</dbReference>
<dbReference type="InterPro" id="IPR041413">
    <property type="entry name" value="MLTR_LBD"/>
</dbReference>
<evidence type="ECO:0000313" key="1">
    <source>
        <dbReference type="EMBL" id="OCL33827.1"/>
    </source>
</evidence>
<dbReference type="PANTHER" id="PTHR35010:SF2">
    <property type="entry name" value="BLL4672 PROTEIN"/>
    <property type="match status" value="1"/>
</dbReference>
<reference evidence="2" key="1">
    <citation type="submission" date="2016-07" db="EMBL/GenBank/DDBJ databases">
        <authorList>
            <person name="Florea S."/>
            <person name="Webb J.S."/>
            <person name="Jaromczyk J."/>
            <person name="Schardl C.L."/>
        </authorList>
    </citation>
    <scope>NUCLEOTIDE SEQUENCE [LARGE SCALE GENOMIC DNA]</scope>
    <source>
        <strain evidence="2">IPBSL-7</strain>
    </source>
</reference>
<dbReference type="Pfam" id="PF13560">
    <property type="entry name" value="HTH_31"/>
    <property type="match status" value="1"/>
</dbReference>
<sequence>MDNRSEVREFLMSRRARVEPEMVGLPRMGGRRVPGLRRSEAATLAGVSVEYYSRLERGAIAGASTAVLDALARALLMDDAEREHLHRLARQAGDGAPRRRGRPLDRWRPSPSIQWVLDSMASAVAMIGNGRTDLLAWNALGGALMDEMIANAGSRPPNFARYLFLDPGSQTFYPDWEKAAAVNVAMLRTEAGRDPHASALQDLVGELSTRSETFRRLWGQHDVWQHESGTKRYRHHAVGDMELHFDGLDLVGQPGAQMTVLTAAPGSRDADTLRLLGPWASTRDVSVPQR</sequence>
<dbReference type="Proteomes" id="UP000093501">
    <property type="component" value="Unassembled WGS sequence"/>
</dbReference>
<proteinExistence type="predicted"/>
<name>A0A1C0ALZ6_9ACTN</name>
<organism evidence="1 2">
    <name type="scientific">Tessaracoccus lapidicaptus</name>
    <dbReference type="NCBI Taxonomy" id="1427523"/>
    <lineage>
        <taxon>Bacteria</taxon>
        <taxon>Bacillati</taxon>
        <taxon>Actinomycetota</taxon>
        <taxon>Actinomycetes</taxon>
        <taxon>Propionibacteriales</taxon>
        <taxon>Propionibacteriaceae</taxon>
        <taxon>Tessaracoccus</taxon>
    </lineage>
</organism>
<dbReference type="Pfam" id="PF17765">
    <property type="entry name" value="MLTR_LBD"/>
    <property type="match status" value="1"/>
</dbReference>
<accession>A0A1C0ALZ6</accession>
<dbReference type="CDD" id="cd00093">
    <property type="entry name" value="HTH_XRE"/>
    <property type="match status" value="1"/>
</dbReference>
<dbReference type="EMBL" id="MBQD01000021">
    <property type="protein sequence ID" value="OCL33827.1"/>
    <property type="molecule type" value="Genomic_DNA"/>
</dbReference>
<evidence type="ECO:0000313" key="2">
    <source>
        <dbReference type="Proteomes" id="UP000093501"/>
    </source>
</evidence>
<protein>
    <submittedName>
        <fullName evidence="1">Transcriptional regulator</fullName>
    </submittedName>
</protein>
<dbReference type="SMART" id="SM00530">
    <property type="entry name" value="HTH_XRE"/>
    <property type="match status" value="1"/>
</dbReference>
<gene>
    <name evidence="1" type="ORF">BCR15_04110</name>
</gene>
<dbReference type="AlphaFoldDB" id="A0A1C0ALZ6"/>
<dbReference type="InterPro" id="IPR001387">
    <property type="entry name" value="Cro/C1-type_HTH"/>
</dbReference>
<dbReference type="Gene3D" id="1.10.260.40">
    <property type="entry name" value="lambda repressor-like DNA-binding domains"/>
    <property type="match status" value="1"/>
</dbReference>
<dbReference type="GO" id="GO:0003677">
    <property type="term" value="F:DNA binding"/>
    <property type="evidence" value="ECO:0007669"/>
    <property type="project" value="InterPro"/>
</dbReference>
<comment type="caution">
    <text evidence="1">The sequence shown here is derived from an EMBL/GenBank/DDBJ whole genome shotgun (WGS) entry which is preliminary data.</text>
</comment>
<keyword evidence="2" id="KW-1185">Reference proteome</keyword>